<dbReference type="InterPro" id="IPR013324">
    <property type="entry name" value="RNA_pol_sigma_r3/r4-like"/>
</dbReference>
<evidence type="ECO:0000313" key="2">
    <source>
        <dbReference type="EMBL" id="APC41540.1"/>
    </source>
</evidence>
<dbReference type="KEGG" id="ceu:A7L45_16375"/>
<dbReference type="AlphaFoldDB" id="A0A1J0GJJ9"/>
<evidence type="ECO:0000256" key="1">
    <source>
        <dbReference type="SAM" id="Coils"/>
    </source>
</evidence>
<dbReference type="Proteomes" id="UP000182569">
    <property type="component" value="Chromosome"/>
</dbReference>
<feature type="coiled-coil region" evidence="1">
    <location>
        <begin position="10"/>
        <end position="37"/>
    </location>
</feature>
<gene>
    <name evidence="2" type="ORF">A7L45_16375</name>
</gene>
<proteinExistence type="predicted"/>
<dbReference type="RefSeq" id="WP_071613832.1">
    <property type="nucleotide sequence ID" value="NZ_CP015756.1"/>
</dbReference>
<keyword evidence="3" id="KW-1185">Reference proteome</keyword>
<dbReference type="EMBL" id="CP015756">
    <property type="protein sequence ID" value="APC41540.1"/>
    <property type="molecule type" value="Genomic_DNA"/>
</dbReference>
<evidence type="ECO:0008006" key="4">
    <source>
        <dbReference type="Google" id="ProtNLM"/>
    </source>
</evidence>
<dbReference type="STRING" id="1552.A7L45_16375"/>
<organism evidence="2 3">
    <name type="scientific">Clostridium estertheticum subsp. estertheticum</name>
    <dbReference type="NCBI Taxonomy" id="1552"/>
    <lineage>
        <taxon>Bacteria</taxon>
        <taxon>Bacillati</taxon>
        <taxon>Bacillota</taxon>
        <taxon>Clostridia</taxon>
        <taxon>Eubacteriales</taxon>
        <taxon>Clostridiaceae</taxon>
        <taxon>Clostridium</taxon>
    </lineage>
</organism>
<accession>A0A1J0GJJ9</accession>
<evidence type="ECO:0000313" key="3">
    <source>
        <dbReference type="Proteomes" id="UP000182569"/>
    </source>
</evidence>
<dbReference type="SUPFAM" id="SSF88659">
    <property type="entry name" value="Sigma3 and sigma4 domains of RNA polymerase sigma factors"/>
    <property type="match status" value="1"/>
</dbReference>
<sequence length="148" mass="17213">MVIIYAINTYKDLCIEIDIANMNISRLKNEKKSLEGLLKAPGELKAQTYSDMPHGSMNFTTLERVIPSINKLEVRLEREELMLKGMLEQKELMNIKLKSLTGIEYKIVKLKDVDDLNYIQISQRLNISKSKVERTMAKIKKERKLKNK</sequence>
<keyword evidence="1" id="KW-0175">Coiled coil</keyword>
<protein>
    <recommendedName>
        <fullName evidence="4">RNA polymerase sigma-70 region 4 domain-containing protein</fullName>
    </recommendedName>
</protein>
<name>A0A1J0GJJ9_9CLOT</name>
<reference evidence="3" key="1">
    <citation type="journal article" date="2016" name="Front. Microbiol.">
        <title>Complete Genome Sequence of Clostridium estertheticum DSM 8809, a Microbe Identified in Spoiled Vacuum Packed Beef.</title>
        <authorList>
            <person name="Yu Z."/>
            <person name="Gunn L."/>
            <person name="Brennan E."/>
            <person name="Reid R."/>
            <person name="Wall P.G."/>
            <person name="Gaora O.P."/>
            <person name="Hurley D."/>
            <person name="Bolton D."/>
            <person name="Fanning S."/>
        </authorList>
    </citation>
    <scope>NUCLEOTIDE SEQUENCE [LARGE SCALE GENOMIC DNA]</scope>
    <source>
        <strain evidence="3">DSM 8809</strain>
    </source>
</reference>